<keyword evidence="1" id="KW-0472">Membrane</keyword>
<evidence type="ECO:0000313" key="2">
    <source>
        <dbReference type="EMBL" id="KAF2501910.1"/>
    </source>
</evidence>
<keyword evidence="1" id="KW-0812">Transmembrane</keyword>
<dbReference type="Gene3D" id="3.80.10.10">
    <property type="entry name" value="Ribonuclease Inhibitor"/>
    <property type="match status" value="1"/>
</dbReference>
<dbReference type="EMBL" id="MU004182">
    <property type="protein sequence ID" value="KAF2501910.1"/>
    <property type="molecule type" value="Genomic_DNA"/>
</dbReference>
<evidence type="ECO:0000313" key="3">
    <source>
        <dbReference type="Proteomes" id="UP000799750"/>
    </source>
</evidence>
<protein>
    <submittedName>
        <fullName evidence="2">Uncharacterized protein</fullName>
    </submittedName>
</protein>
<organism evidence="2 3">
    <name type="scientific">Lophium mytilinum</name>
    <dbReference type="NCBI Taxonomy" id="390894"/>
    <lineage>
        <taxon>Eukaryota</taxon>
        <taxon>Fungi</taxon>
        <taxon>Dikarya</taxon>
        <taxon>Ascomycota</taxon>
        <taxon>Pezizomycotina</taxon>
        <taxon>Dothideomycetes</taxon>
        <taxon>Pleosporomycetidae</taxon>
        <taxon>Mytilinidiales</taxon>
        <taxon>Mytilinidiaceae</taxon>
        <taxon>Lophium</taxon>
    </lineage>
</organism>
<dbReference type="InterPro" id="IPR032675">
    <property type="entry name" value="LRR_dom_sf"/>
</dbReference>
<dbReference type="AlphaFoldDB" id="A0A6A6RDU0"/>
<reference evidence="2" key="1">
    <citation type="journal article" date="2020" name="Stud. Mycol.">
        <title>101 Dothideomycetes genomes: a test case for predicting lifestyles and emergence of pathogens.</title>
        <authorList>
            <person name="Haridas S."/>
            <person name="Albert R."/>
            <person name="Binder M."/>
            <person name="Bloem J."/>
            <person name="Labutti K."/>
            <person name="Salamov A."/>
            <person name="Andreopoulos B."/>
            <person name="Baker S."/>
            <person name="Barry K."/>
            <person name="Bills G."/>
            <person name="Bluhm B."/>
            <person name="Cannon C."/>
            <person name="Castanera R."/>
            <person name="Culley D."/>
            <person name="Daum C."/>
            <person name="Ezra D."/>
            <person name="Gonzalez J."/>
            <person name="Henrissat B."/>
            <person name="Kuo A."/>
            <person name="Liang C."/>
            <person name="Lipzen A."/>
            <person name="Lutzoni F."/>
            <person name="Magnuson J."/>
            <person name="Mondo S."/>
            <person name="Nolan M."/>
            <person name="Ohm R."/>
            <person name="Pangilinan J."/>
            <person name="Park H.-J."/>
            <person name="Ramirez L."/>
            <person name="Alfaro M."/>
            <person name="Sun H."/>
            <person name="Tritt A."/>
            <person name="Yoshinaga Y."/>
            <person name="Zwiers L.-H."/>
            <person name="Turgeon B."/>
            <person name="Goodwin S."/>
            <person name="Spatafora J."/>
            <person name="Crous P."/>
            <person name="Grigoriev I."/>
        </authorList>
    </citation>
    <scope>NUCLEOTIDE SEQUENCE</scope>
    <source>
        <strain evidence="2">CBS 269.34</strain>
    </source>
</reference>
<accession>A0A6A6RDU0</accession>
<gene>
    <name evidence="2" type="ORF">BU16DRAFT_534535</name>
</gene>
<sequence length="486" mass="54458">MAETFGPQLPVELAEQVIFGLEEYVPHERLTLLTSESIKNIKNARLQGSAWRFAAWRSFAKIIGQTPFHPTRASMQELENLSKLPDLCVWVETLTFSGKAFRRQIGWNELEEAVHSEDPDIVSHQAAQEDQFLYVTGLRQRVRQQRYYRARPQPEMTEFEQDLARILARFPNLKHLRYVRSVKGHLKGWSGVATLSPKGFYMEEGKSCEEGGTEGLFKLSILNRVAKALAFAGVKIESLTTPFMGKEEPERNALVDANLVLFSASQPLAGMLRNLHTLAINFNYGEVDSLDLSNVLSNLHSVRTLELAISNTTPCQGPRSRKPMKDIWATFKAAQMIDPRTGISESPQSLANLEELRVSFTTADLMDGEKMVGALRRLPKLRRLALGYACLATAYVTLATASTILALGQRHDWATIATLCGEWMLLDKLLLIEPLEGGSPMAYLGSDGGEFFLNLKNAAGEVKVLQDQNFAQTGKLERYMCFRDVE</sequence>
<dbReference type="Proteomes" id="UP000799750">
    <property type="component" value="Unassembled WGS sequence"/>
</dbReference>
<dbReference type="OrthoDB" id="10433911at2759"/>
<evidence type="ECO:0000256" key="1">
    <source>
        <dbReference type="SAM" id="Phobius"/>
    </source>
</evidence>
<keyword evidence="1" id="KW-1133">Transmembrane helix</keyword>
<proteinExistence type="predicted"/>
<keyword evidence="3" id="KW-1185">Reference proteome</keyword>
<feature type="transmembrane region" description="Helical" evidence="1">
    <location>
        <begin position="385"/>
        <end position="407"/>
    </location>
</feature>
<name>A0A6A6RDU0_9PEZI</name>